<gene>
    <name evidence="3" type="ORF">FSW04_24035</name>
</gene>
<dbReference type="AlphaFoldDB" id="A0A5B8UAW4"/>
<feature type="transmembrane region" description="Helical" evidence="2">
    <location>
        <begin position="54"/>
        <end position="76"/>
    </location>
</feature>
<sequence length="210" mass="21821">MAAHGLNPYTHLPVQGPHDVAYQLANWHHLPTPYGPLFTLLSEPLSLLGLPTAYWAWKLVVLASALGLLALVWWLARRLGRSPQRALVCAGLCPVTLGIGIGGLHNDTPAMLCIVGAAACAVRSRERAPSGTPRAARTPAAAGTPPPVCSPSPPPASSRPSRSWCRSSCSAAATGCGRRPGRRGPGRSWPASSCSSSAVRCRPSASRAGS</sequence>
<feature type="compositionally biased region" description="Low complexity" evidence="1">
    <location>
        <begin position="186"/>
        <end position="197"/>
    </location>
</feature>
<name>A0A5B8UAW4_9ACTN</name>
<evidence type="ECO:0000256" key="2">
    <source>
        <dbReference type="SAM" id="Phobius"/>
    </source>
</evidence>
<dbReference type="GO" id="GO:0016758">
    <property type="term" value="F:hexosyltransferase activity"/>
    <property type="evidence" value="ECO:0007669"/>
    <property type="project" value="InterPro"/>
</dbReference>
<dbReference type="Pfam" id="PF26314">
    <property type="entry name" value="MptA_B_family"/>
    <property type="match status" value="1"/>
</dbReference>
<feature type="compositionally biased region" description="Low complexity" evidence="1">
    <location>
        <begin position="158"/>
        <end position="177"/>
    </location>
</feature>
<feature type="region of interest" description="Disordered" evidence="1">
    <location>
        <begin position="128"/>
        <end position="197"/>
    </location>
</feature>
<evidence type="ECO:0000256" key="1">
    <source>
        <dbReference type="SAM" id="MobiDB-lite"/>
    </source>
</evidence>
<protein>
    <submittedName>
        <fullName evidence="3">DUF2029 domain-containing protein</fullName>
    </submittedName>
</protein>
<proteinExistence type="predicted"/>
<feature type="compositionally biased region" description="Pro residues" evidence="1">
    <location>
        <begin position="144"/>
        <end position="157"/>
    </location>
</feature>
<keyword evidence="2" id="KW-0472">Membrane</keyword>
<keyword evidence="4" id="KW-1185">Reference proteome</keyword>
<evidence type="ECO:0000313" key="4">
    <source>
        <dbReference type="Proteomes" id="UP000321805"/>
    </source>
</evidence>
<dbReference type="EMBL" id="CP042430">
    <property type="protein sequence ID" value="QEC50349.1"/>
    <property type="molecule type" value="Genomic_DNA"/>
</dbReference>
<organism evidence="3 4">
    <name type="scientific">Baekduia soli</name>
    <dbReference type="NCBI Taxonomy" id="496014"/>
    <lineage>
        <taxon>Bacteria</taxon>
        <taxon>Bacillati</taxon>
        <taxon>Actinomycetota</taxon>
        <taxon>Thermoleophilia</taxon>
        <taxon>Solirubrobacterales</taxon>
        <taxon>Baekduiaceae</taxon>
        <taxon>Baekduia</taxon>
    </lineage>
</organism>
<reference evidence="3 4" key="1">
    <citation type="journal article" date="2018" name="J. Microbiol.">
        <title>Baekduia soli gen. nov., sp. nov., a novel bacterium isolated from the soil of Baekdu Mountain and proposal of a novel family name, Baekduiaceae fam. nov.</title>
        <authorList>
            <person name="An D.S."/>
            <person name="Siddiqi M.Z."/>
            <person name="Kim K.H."/>
            <person name="Yu H.S."/>
            <person name="Im W.T."/>
        </authorList>
    </citation>
    <scope>NUCLEOTIDE SEQUENCE [LARGE SCALE GENOMIC DNA]</scope>
    <source>
        <strain evidence="3 4">BR7-21</strain>
    </source>
</reference>
<dbReference type="RefSeq" id="WP_146922883.1">
    <property type="nucleotide sequence ID" value="NZ_CP042430.1"/>
</dbReference>
<dbReference type="GO" id="GO:0005886">
    <property type="term" value="C:plasma membrane"/>
    <property type="evidence" value="ECO:0007669"/>
    <property type="project" value="UniProtKB-SubCell"/>
</dbReference>
<keyword evidence="2" id="KW-0812">Transmembrane</keyword>
<keyword evidence="2" id="KW-1133">Transmembrane helix</keyword>
<feature type="compositionally biased region" description="Low complexity" evidence="1">
    <location>
        <begin position="129"/>
        <end position="143"/>
    </location>
</feature>
<dbReference type="KEGG" id="bsol:FSW04_24035"/>
<dbReference type="Proteomes" id="UP000321805">
    <property type="component" value="Chromosome"/>
</dbReference>
<evidence type="ECO:0000313" key="3">
    <source>
        <dbReference type="EMBL" id="QEC50349.1"/>
    </source>
</evidence>
<accession>A0A5B8UAW4</accession>